<name>A0A0A9VUX0_ARUDO</name>
<feature type="region of interest" description="Disordered" evidence="1">
    <location>
        <begin position="29"/>
        <end position="89"/>
    </location>
</feature>
<protein>
    <submittedName>
        <fullName evidence="2">CenpcA</fullName>
    </submittedName>
</protein>
<organism evidence="2">
    <name type="scientific">Arundo donax</name>
    <name type="common">Giant reed</name>
    <name type="synonym">Donax arundinaceus</name>
    <dbReference type="NCBI Taxonomy" id="35708"/>
    <lineage>
        <taxon>Eukaryota</taxon>
        <taxon>Viridiplantae</taxon>
        <taxon>Streptophyta</taxon>
        <taxon>Embryophyta</taxon>
        <taxon>Tracheophyta</taxon>
        <taxon>Spermatophyta</taxon>
        <taxon>Magnoliopsida</taxon>
        <taxon>Liliopsida</taxon>
        <taxon>Poales</taxon>
        <taxon>Poaceae</taxon>
        <taxon>PACMAD clade</taxon>
        <taxon>Arundinoideae</taxon>
        <taxon>Arundineae</taxon>
        <taxon>Arundo</taxon>
    </lineage>
</organism>
<sequence>MSPCSFITVLACSTSSLDPFSCREMASRSASSAFEGEAAGAGPRVRQRRRVAEETARRGSAASMRRAGAAPLRGPAGGGEAAVRVSVIE</sequence>
<feature type="compositionally biased region" description="Low complexity" evidence="1">
    <location>
        <begin position="58"/>
        <end position="74"/>
    </location>
</feature>
<evidence type="ECO:0000256" key="1">
    <source>
        <dbReference type="SAM" id="MobiDB-lite"/>
    </source>
</evidence>
<dbReference type="AlphaFoldDB" id="A0A0A9VUX0"/>
<proteinExistence type="predicted"/>
<feature type="compositionally biased region" description="Low complexity" evidence="1">
    <location>
        <begin position="29"/>
        <end position="42"/>
    </location>
</feature>
<evidence type="ECO:0000313" key="2">
    <source>
        <dbReference type="EMBL" id="JAD63197.1"/>
    </source>
</evidence>
<dbReference type="EMBL" id="GBRH01234698">
    <property type="protein sequence ID" value="JAD63197.1"/>
    <property type="molecule type" value="Transcribed_RNA"/>
</dbReference>
<reference evidence="2" key="1">
    <citation type="submission" date="2014-09" db="EMBL/GenBank/DDBJ databases">
        <authorList>
            <person name="Magalhaes I.L.F."/>
            <person name="Oliveira U."/>
            <person name="Santos F.R."/>
            <person name="Vidigal T.H.D.A."/>
            <person name="Brescovit A.D."/>
            <person name="Santos A.J."/>
        </authorList>
    </citation>
    <scope>NUCLEOTIDE SEQUENCE</scope>
    <source>
        <tissue evidence="2">Shoot tissue taken approximately 20 cm above the soil surface</tissue>
    </source>
</reference>
<accession>A0A0A9VUX0</accession>
<reference evidence="2" key="2">
    <citation type="journal article" date="2015" name="Data Brief">
        <title>Shoot transcriptome of the giant reed, Arundo donax.</title>
        <authorList>
            <person name="Barrero R.A."/>
            <person name="Guerrero F.D."/>
            <person name="Moolhuijzen P."/>
            <person name="Goolsby J.A."/>
            <person name="Tidwell J."/>
            <person name="Bellgard S.E."/>
            <person name="Bellgard M.I."/>
        </authorList>
    </citation>
    <scope>NUCLEOTIDE SEQUENCE</scope>
    <source>
        <tissue evidence="2">Shoot tissue taken approximately 20 cm above the soil surface</tissue>
    </source>
</reference>